<keyword evidence="2" id="KW-1185">Reference proteome</keyword>
<evidence type="ECO:0000313" key="1">
    <source>
        <dbReference type="EMBL" id="GGA66049.1"/>
    </source>
</evidence>
<gene>
    <name evidence="1" type="ORF">GCM10011369_04490</name>
</gene>
<accession>A0A8J2U2J6</accession>
<dbReference type="EMBL" id="BMDX01000002">
    <property type="protein sequence ID" value="GGA66049.1"/>
    <property type="molecule type" value="Genomic_DNA"/>
</dbReference>
<comment type="caution">
    <text evidence="1">The sequence shown here is derived from an EMBL/GenBank/DDBJ whole genome shotgun (WGS) entry which is preliminary data.</text>
</comment>
<reference evidence="2" key="1">
    <citation type="journal article" date="2019" name="Int. J. Syst. Evol. Microbiol.">
        <title>The Global Catalogue of Microorganisms (GCM) 10K type strain sequencing project: providing services to taxonomists for standard genome sequencing and annotation.</title>
        <authorList>
            <consortium name="The Broad Institute Genomics Platform"/>
            <consortium name="The Broad Institute Genome Sequencing Center for Infectious Disease"/>
            <person name="Wu L."/>
            <person name="Ma J."/>
        </authorList>
    </citation>
    <scope>NUCLEOTIDE SEQUENCE [LARGE SCALE GENOMIC DNA]</scope>
    <source>
        <strain evidence="2">CGMCC 1.10130</strain>
    </source>
</reference>
<sequence>MVAKAEEEKAIVAAMAQEQICASLVFDLPMTGAPKLYVATFPWLSKIGARPLKLGIGIRILFECDCNVKEMFC</sequence>
<proteinExistence type="predicted"/>
<organism evidence="1 2">
    <name type="scientific">Neiella marina</name>
    <dbReference type="NCBI Taxonomy" id="508461"/>
    <lineage>
        <taxon>Bacteria</taxon>
        <taxon>Pseudomonadati</taxon>
        <taxon>Pseudomonadota</taxon>
        <taxon>Gammaproteobacteria</taxon>
        <taxon>Alteromonadales</taxon>
        <taxon>Echinimonadaceae</taxon>
        <taxon>Neiella</taxon>
    </lineage>
</organism>
<dbReference type="AlphaFoldDB" id="A0A8J2U2J6"/>
<evidence type="ECO:0000313" key="2">
    <source>
        <dbReference type="Proteomes" id="UP000619743"/>
    </source>
</evidence>
<name>A0A8J2U2J6_9GAMM</name>
<dbReference type="Proteomes" id="UP000619743">
    <property type="component" value="Unassembled WGS sequence"/>
</dbReference>
<protein>
    <submittedName>
        <fullName evidence="1">Uncharacterized protein</fullName>
    </submittedName>
</protein>